<feature type="transmembrane region" description="Helical" evidence="2">
    <location>
        <begin position="595"/>
        <end position="618"/>
    </location>
</feature>
<dbReference type="Pfam" id="PF04982">
    <property type="entry name" value="TM_HPP"/>
    <property type="match status" value="1"/>
</dbReference>
<dbReference type="PANTHER" id="PTHR33741:SF5">
    <property type="entry name" value="TRANSMEMBRANE PROTEIN DDB_G0269096-RELATED"/>
    <property type="match status" value="1"/>
</dbReference>
<evidence type="ECO:0000313" key="4">
    <source>
        <dbReference type="EMBL" id="GFH57718.1"/>
    </source>
</evidence>
<comment type="caution">
    <text evidence="4">The sequence shown here is derived from an EMBL/GenBank/DDBJ whole genome shotgun (WGS) entry which is preliminary data.</text>
</comment>
<dbReference type="InterPro" id="IPR058581">
    <property type="entry name" value="TM_HPP"/>
</dbReference>
<sequence>MDIPSNRTRTTASDSNHSELPSATSSSNNSRNERDEEQGAVETMVTDAEAVTETQDDSRKATSGSALDIMTMGLRGARSNVSPMKARNTPEPKAQKVDNATDLRGQGLTRATSDAKLGLGVDRRYRRNSIAGGFADTRRGQLQRGMSDARIGMQIGATNSKDESNMRTQLARGISEATLKVYNSGENVRTGLGRERSGSHLSSASRHSSKDDMKKYLLNSLSNHTISEHTRPMSNIDATIANAQNEINKKLPPVFDLEDSFVSPLGKNHLLRERVLENARRIDQINKEKLSSVLSDVGSQAQGVVALEVWVYDPTRMQLVRTEHGWWREENYEPVVYTGTREDAFEALARLEDEKRDDYIEATPMQPGQGFVGNLWSTKKAKSKATISAFGSFHGGQVSISESFRSAGVSLRSMFQGARKSRRDHQQNEGLNFVDLDYLARDPDTITDLRIQTLLRAGIEQACSATFNIRGHKGLVIYFASAGYPISKLLDERNKDFLIAATDSIGATLALAEPRRTMYYQNLHENHESNFQHRDDAMSVLSDEDSILTKHTLRKGEKDNQSADGQPGFFGGLYRKSFGKKQANPPKAMPFSESLWTLLGCSITLVTMACISQSISFWNEREDNYSFPVGPFGALATLQYGLTAAPASQPRNCIYGTAIAGSVGLAFSYLTFLPHFARIGLGASFAISGMTKAGVTHPPGGALAVLYASGGYHYGHLLLSLIGNVLAISFSMLVNNANEKRQYPQYWSWKPW</sequence>
<proteinExistence type="predicted"/>
<feature type="transmembrane region" description="Helical" evidence="2">
    <location>
        <begin position="654"/>
        <end position="673"/>
    </location>
</feature>
<dbReference type="AlphaFoldDB" id="A0AAD3D4P4"/>
<organism evidence="4 5">
    <name type="scientific">Chaetoceros tenuissimus</name>
    <dbReference type="NCBI Taxonomy" id="426638"/>
    <lineage>
        <taxon>Eukaryota</taxon>
        <taxon>Sar</taxon>
        <taxon>Stramenopiles</taxon>
        <taxon>Ochrophyta</taxon>
        <taxon>Bacillariophyta</taxon>
        <taxon>Coscinodiscophyceae</taxon>
        <taxon>Chaetocerotophycidae</taxon>
        <taxon>Chaetocerotales</taxon>
        <taxon>Chaetocerotaceae</taxon>
        <taxon>Chaetoceros</taxon>
    </lineage>
</organism>
<keyword evidence="2" id="KW-1133">Transmembrane helix</keyword>
<dbReference type="Proteomes" id="UP001054902">
    <property type="component" value="Unassembled WGS sequence"/>
</dbReference>
<dbReference type="EMBL" id="BLLK01000058">
    <property type="protein sequence ID" value="GFH57718.1"/>
    <property type="molecule type" value="Genomic_DNA"/>
</dbReference>
<dbReference type="InterPro" id="IPR007065">
    <property type="entry name" value="HPP"/>
</dbReference>
<evidence type="ECO:0000256" key="2">
    <source>
        <dbReference type="SAM" id="Phobius"/>
    </source>
</evidence>
<evidence type="ECO:0000313" key="5">
    <source>
        <dbReference type="Proteomes" id="UP001054902"/>
    </source>
</evidence>
<feature type="region of interest" description="Disordered" evidence="1">
    <location>
        <begin position="188"/>
        <end position="212"/>
    </location>
</feature>
<reference evidence="4 5" key="1">
    <citation type="journal article" date="2021" name="Sci. Rep.">
        <title>The genome of the diatom Chaetoceros tenuissimus carries an ancient integrated fragment of an extant virus.</title>
        <authorList>
            <person name="Hongo Y."/>
            <person name="Kimura K."/>
            <person name="Takaki Y."/>
            <person name="Yoshida Y."/>
            <person name="Baba S."/>
            <person name="Kobayashi G."/>
            <person name="Nagasaki K."/>
            <person name="Hano T."/>
            <person name="Tomaru Y."/>
        </authorList>
    </citation>
    <scope>NUCLEOTIDE SEQUENCE [LARGE SCALE GENOMIC DNA]</scope>
    <source>
        <strain evidence="4 5">NIES-3715</strain>
    </source>
</reference>
<evidence type="ECO:0000256" key="1">
    <source>
        <dbReference type="SAM" id="MobiDB-lite"/>
    </source>
</evidence>
<feature type="compositionally biased region" description="Polar residues" evidence="1">
    <location>
        <begin position="1"/>
        <end position="24"/>
    </location>
</feature>
<dbReference type="PANTHER" id="PTHR33741">
    <property type="entry name" value="TRANSMEMBRANE PROTEIN DDB_G0269096-RELATED"/>
    <property type="match status" value="1"/>
</dbReference>
<feature type="domain" description="HPP transmembrane region" evidence="3">
    <location>
        <begin position="587"/>
        <end position="744"/>
    </location>
</feature>
<keyword evidence="2" id="KW-0812">Transmembrane</keyword>
<evidence type="ECO:0000259" key="3">
    <source>
        <dbReference type="Pfam" id="PF04982"/>
    </source>
</evidence>
<feature type="region of interest" description="Disordered" evidence="1">
    <location>
        <begin position="1"/>
        <end position="68"/>
    </location>
</feature>
<gene>
    <name evidence="4" type="ORF">CTEN210_14194</name>
</gene>
<keyword evidence="2" id="KW-0472">Membrane</keyword>
<name>A0AAD3D4P4_9STRA</name>
<protein>
    <recommendedName>
        <fullName evidence="3">HPP transmembrane region domain-containing protein</fullName>
    </recommendedName>
</protein>
<keyword evidence="5" id="KW-1185">Reference proteome</keyword>
<feature type="transmembrane region" description="Helical" evidence="2">
    <location>
        <begin position="714"/>
        <end position="734"/>
    </location>
</feature>
<accession>A0AAD3D4P4</accession>